<evidence type="ECO:0000256" key="17">
    <source>
        <dbReference type="SAM" id="SignalP"/>
    </source>
</evidence>
<dbReference type="EC" id="3.1.3.80" evidence="3"/>
<keyword evidence="10" id="KW-0325">Glycoprotein</keyword>
<protein>
    <recommendedName>
        <fullName evidence="5">Multiple inositol polyphosphate phosphatase 1</fullName>
        <ecNumber evidence="4">3.1.3.62</ecNumber>
        <ecNumber evidence="3">3.1.3.80</ecNumber>
    </recommendedName>
    <alternativeName>
        <fullName evidence="11">2,3-bisphosphoglycerate 3-phosphatase</fullName>
    </alternativeName>
</protein>
<dbReference type="EMBL" id="KQ759847">
    <property type="protein sequence ID" value="OAD62582.1"/>
    <property type="molecule type" value="Genomic_DNA"/>
</dbReference>
<evidence type="ECO:0000256" key="6">
    <source>
        <dbReference type="ARBA" id="ARBA00022475"/>
    </source>
</evidence>
<comment type="subcellular location">
    <subcellularLocation>
        <location evidence="1">Cell membrane</location>
    </subcellularLocation>
</comment>
<gene>
    <name evidence="18" type="ORF">WN48_06960</name>
</gene>
<comment type="catalytic activity">
    <reaction evidence="12">
        <text>1D-myo-inositol 1,2,5,6-tetrakisphosphate + H2O = 1D-myo-inositol 1,2,6-trisphosphate + phosphate</text>
        <dbReference type="Rhea" id="RHEA:77119"/>
        <dbReference type="ChEBI" id="CHEBI:15377"/>
        <dbReference type="ChEBI" id="CHEBI:43474"/>
        <dbReference type="ChEBI" id="CHEBI:195535"/>
        <dbReference type="ChEBI" id="CHEBI:195537"/>
        <dbReference type="EC" id="3.1.3.62"/>
    </reaction>
    <physiologicalReaction direction="left-to-right" evidence="12">
        <dbReference type="Rhea" id="RHEA:77120"/>
    </physiologicalReaction>
</comment>
<dbReference type="PANTHER" id="PTHR20963">
    <property type="entry name" value="MULTIPLE INOSITOL POLYPHOSPHATE PHOSPHATASE-RELATED"/>
    <property type="match status" value="1"/>
</dbReference>
<evidence type="ECO:0000256" key="10">
    <source>
        <dbReference type="ARBA" id="ARBA00023180"/>
    </source>
</evidence>
<evidence type="ECO:0000313" key="19">
    <source>
        <dbReference type="Proteomes" id="UP000250275"/>
    </source>
</evidence>
<keyword evidence="16" id="KW-1015">Disulfide bond</keyword>
<keyword evidence="7 17" id="KW-0732">Signal</keyword>
<evidence type="ECO:0000256" key="4">
    <source>
        <dbReference type="ARBA" id="ARBA00013040"/>
    </source>
</evidence>
<evidence type="ECO:0000313" key="18">
    <source>
        <dbReference type="EMBL" id="OAD62582.1"/>
    </source>
</evidence>
<dbReference type="AlphaFoldDB" id="A0A310SND8"/>
<dbReference type="GO" id="GO:0034417">
    <property type="term" value="F:bisphosphoglycerate 3-phosphatase activity"/>
    <property type="evidence" value="ECO:0007669"/>
    <property type="project" value="UniProtKB-EC"/>
</dbReference>
<keyword evidence="8" id="KW-0378">Hydrolase</keyword>
<evidence type="ECO:0000256" key="8">
    <source>
        <dbReference type="ARBA" id="ARBA00022801"/>
    </source>
</evidence>
<dbReference type="CDD" id="cd07061">
    <property type="entry name" value="HP_HAP_like"/>
    <property type="match status" value="1"/>
</dbReference>
<evidence type="ECO:0000256" key="14">
    <source>
        <dbReference type="ARBA" id="ARBA00043691"/>
    </source>
</evidence>
<dbReference type="SUPFAM" id="SSF53254">
    <property type="entry name" value="Phosphoglycerate mutase-like"/>
    <property type="match status" value="1"/>
</dbReference>
<sequence length="450" mass="51803">MSSVKIFTILCAVICFTNQLAFSHVIPDYCYSDDNYPYRFAGTKTAYEIEHDLIKDTAIPDCKPIQIWMLIRHGTRYPGKHEIRDMKHKLPKLQRKIIENHENGNGSLCQKDLEKLKSWKLNPDLSVEKWKYLTKQGEEDLSSLGERFKNYFPEIFQSSSADVSKTKYKFRSTDLQRTIASMENFITGLFGRDYVSIDTEIVPAAEDTLLKLYKICKRWTEQMGNSSTNAEVKELINGPLFRQIIDDISQRLGFPNSLSLDDAVIMYTSCVFENAWYINEKSPWCAAFTKDELQLFEYEEDLYYYYHSSYGQEMSSAVGCPPLKDMFTRFAKLENGTSSDEPQGVFYFTHSSALQLFLTSMGIAKDAVPLTASNFDSMGNRKWSTSHLAPFAANLAAIFYECNSSYKVRFYLNERPLEYEGCQMGVCDWDYLKEQIGPNAFNCNADFCSK</sequence>
<organism evidence="18 19">
    <name type="scientific">Eufriesea mexicana</name>
    <dbReference type="NCBI Taxonomy" id="516756"/>
    <lineage>
        <taxon>Eukaryota</taxon>
        <taxon>Metazoa</taxon>
        <taxon>Ecdysozoa</taxon>
        <taxon>Arthropoda</taxon>
        <taxon>Hexapoda</taxon>
        <taxon>Insecta</taxon>
        <taxon>Pterygota</taxon>
        <taxon>Neoptera</taxon>
        <taxon>Endopterygota</taxon>
        <taxon>Hymenoptera</taxon>
        <taxon>Apocrita</taxon>
        <taxon>Aculeata</taxon>
        <taxon>Apoidea</taxon>
        <taxon>Anthophila</taxon>
        <taxon>Apidae</taxon>
        <taxon>Eufriesea</taxon>
    </lineage>
</organism>
<feature type="disulfide bond" evidence="16">
    <location>
        <begin position="270"/>
        <end position="285"/>
    </location>
</feature>
<dbReference type="FunFam" id="3.40.50.1240:FF:000014">
    <property type="entry name" value="Multiple inositol polyphosphate phosphatase 1"/>
    <property type="match status" value="1"/>
</dbReference>
<evidence type="ECO:0000256" key="7">
    <source>
        <dbReference type="ARBA" id="ARBA00022729"/>
    </source>
</evidence>
<feature type="disulfide bond" evidence="16">
    <location>
        <begin position="422"/>
        <end position="427"/>
    </location>
</feature>
<evidence type="ECO:0000256" key="13">
    <source>
        <dbReference type="ARBA" id="ARBA00043671"/>
    </source>
</evidence>
<dbReference type="GO" id="GO:0003993">
    <property type="term" value="F:acid phosphatase activity"/>
    <property type="evidence" value="ECO:0007669"/>
    <property type="project" value="TreeGrafter"/>
</dbReference>
<evidence type="ECO:0000256" key="2">
    <source>
        <dbReference type="ARBA" id="ARBA00008422"/>
    </source>
</evidence>
<name>A0A310SND8_9HYME</name>
<feature type="chain" id="PRO_5016425245" description="Multiple inositol polyphosphate phosphatase 1" evidence="17">
    <location>
        <begin position="24"/>
        <end position="450"/>
    </location>
</feature>
<proteinExistence type="inferred from homology"/>
<dbReference type="PIRSF" id="PIRSF000894">
    <property type="entry name" value="Acid_phosphatase"/>
    <property type="match status" value="1"/>
</dbReference>
<evidence type="ECO:0000256" key="16">
    <source>
        <dbReference type="PIRSR" id="PIRSR000894-2"/>
    </source>
</evidence>
<dbReference type="InterPro" id="IPR029033">
    <property type="entry name" value="His_PPase_superfam"/>
</dbReference>
<dbReference type="OrthoDB" id="6509975at2759"/>
<evidence type="ECO:0000256" key="3">
    <source>
        <dbReference type="ARBA" id="ARBA00012976"/>
    </source>
</evidence>
<evidence type="ECO:0000256" key="11">
    <source>
        <dbReference type="ARBA" id="ARBA00031642"/>
    </source>
</evidence>
<dbReference type="InterPro" id="IPR016274">
    <property type="entry name" value="Histidine_acid_Pase_euk"/>
</dbReference>
<keyword evidence="6" id="KW-1003">Cell membrane</keyword>
<evidence type="ECO:0000256" key="9">
    <source>
        <dbReference type="ARBA" id="ARBA00023136"/>
    </source>
</evidence>
<comment type="catalytic activity">
    <reaction evidence="15">
        <text>(2R)-2,3-bisphosphoglycerate + H2O = (2R)-2-phosphoglycerate + phosphate</text>
        <dbReference type="Rhea" id="RHEA:27381"/>
        <dbReference type="ChEBI" id="CHEBI:15377"/>
        <dbReference type="ChEBI" id="CHEBI:43474"/>
        <dbReference type="ChEBI" id="CHEBI:58248"/>
        <dbReference type="ChEBI" id="CHEBI:58289"/>
        <dbReference type="EC" id="3.1.3.80"/>
    </reaction>
    <physiologicalReaction direction="left-to-right" evidence="15">
        <dbReference type="Rhea" id="RHEA:27382"/>
    </physiologicalReaction>
</comment>
<evidence type="ECO:0000256" key="5">
    <source>
        <dbReference type="ARBA" id="ARBA00018097"/>
    </source>
</evidence>
<evidence type="ECO:0000256" key="15">
    <source>
        <dbReference type="ARBA" id="ARBA00043832"/>
    </source>
</evidence>
<comment type="catalytic activity">
    <reaction evidence="13">
        <text>1D-myo-inositol 1,2,4,5,6-pentakisphosphate + H2O = 1D-myo-inositol 1,2,5,6-tetrakisphosphate + phosphate</text>
        <dbReference type="Rhea" id="RHEA:77115"/>
        <dbReference type="ChEBI" id="CHEBI:15377"/>
        <dbReference type="ChEBI" id="CHEBI:43474"/>
        <dbReference type="ChEBI" id="CHEBI:57798"/>
        <dbReference type="ChEBI" id="CHEBI:195535"/>
        <dbReference type="EC" id="3.1.3.62"/>
    </reaction>
    <physiologicalReaction direction="left-to-right" evidence="13">
        <dbReference type="Rhea" id="RHEA:77116"/>
    </physiologicalReaction>
</comment>
<reference evidence="18 19" key="1">
    <citation type="submission" date="2015-07" db="EMBL/GenBank/DDBJ databases">
        <title>The genome of Eufriesea mexicana.</title>
        <authorList>
            <person name="Pan H."/>
            <person name="Kapheim K."/>
        </authorList>
    </citation>
    <scope>NUCLEOTIDE SEQUENCE [LARGE SCALE GENOMIC DNA]</scope>
    <source>
        <strain evidence="18">0111107269</strain>
        <tissue evidence="18">Whole body</tissue>
    </source>
</reference>
<dbReference type="Proteomes" id="UP000250275">
    <property type="component" value="Unassembled WGS sequence"/>
</dbReference>
<comment type="catalytic activity">
    <reaction evidence="14">
        <text>1D-myo-inositol hexakisphosphate + H2O = 1D-myo-inositol 1,2,4,5,6-pentakisphosphate + phosphate</text>
        <dbReference type="Rhea" id="RHEA:16989"/>
        <dbReference type="ChEBI" id="CHEBI:15377"/>
        <dbReference type="ChEBI" id="CHEBI:43474"/>
        <dbReference type="ChEBI" id="CHEBI:57798"/>
        <dbReference type="ChEBI" id="CHEBI:58130"/>
        <dbReference type="EC" id="3.1.3.62"/>
    </reaction>
    <physiologicalReaction direction="left-to-right" evidence="14">
        <dbReference type="Rhea" id="RHEA:16990"/>
    </physiologicalReaction>
</comment>
<dbReference type="Pfam" id="PF00328">
    <property type="entry name" value="His_Phos_2"/>
    <property type="match status" value="1"/>
</dbReference>
<dbReference type="InterPro" id="IPR000560">
    <property type="entry name" value="His_Pase_clade-2"/>
</dbReference>
<dbReference type="EC" id="3.1.3.62" evidence="4"/>
<accession>A0A310SND8</accession>
<evidence type="ECO:0000256" key="1">
    <source>
        <dbReference type="ARBA" id="ARBA00004236"/>
    </source>
</evidence>
<comment type="similarity">
    <text evidence="2">Belongs to the histidine acid phosphatase family. MINPP1 subfamily.</text>
</comment>
<dbReference type="GO" id="GO:0005886">
    <property type="term" value="C:plasma membrane"/>
    <property type="evidence" value="ECO:0007669"/>
    <property type="project" value="UniProtKB-SubCell"/>
</dbReference>
<keyword evidence="19" id="KW-1185">Reference proteome</keyword>
<feature type="disulfide bond" evidence="16">
    <location>
        <begin position="62"/>
        <end position="402"/>
    </location>
</feature>
<dbReference type="Gene3D" id="3.40.50.1240">
    <property type="entry name" value="Phosphoglycerate mutase-like"/>
    <property type="match status" value="1"/>
</dbReference>
<feature type="signal peptide" evidence="17">
    <location>
        <begin position="1"/>
        <end position="23"/>
    </location>
</feature>
<dbReference type="GO" id="GO:0052745">
    <property type="term" value="F:inositol phosphate phosphatase activity"/>
    <property type="evidence" value="ECO:0007669"/>
    <property type="project" value="TreeGrafter"/>
</dbReference>
<keyword evidence="9" id="KW-0472">Membrane</keyword>
<evidence type="ECO:0000256" key="12">
    <source>
        <dbReference type="ARBA" id="ARBA00043668"/>
    </source>
</evidence>
<dbReference type="PANTHER" id="PTHR20963:SF8">
    <property type="entry name" value="MULTIPLE INOSITOL POLYPHOSPHATE PHOSPHATASE 1"/>
    <property type="match status" value="1"/>
</dbReference>